<gene>
    <name evidence="3" type="ORF">AMJ44_10860</name>
</gene>
<dbReference type="PANTHER" id="PTHR33969">
    <property type="entry name" value="SEGREGATION AND CONDENSATION PROTEIN A"/>
    <property type="match status" value="1"/>
</dbReference>
<evidence type="ECO:0000256" key="1">
    <source>
        <dbReference type="ARBA" id="ARBA00022829"/>
    </source>
</evidence>
<sequence length="245" mass="28365">MTEELAYQIEIDVYQGPFDLLLKGIDEGNIDIYRVSISQITSSFFEYWKQEEPDLILASDFLAMAAYLLEMKSKALLPAKEELLAEEILSGIEESLVSHIQEYEVYKNLAQTLRQRKEVFEKVYGRHEGEEEEKEIELVDVSLRDLVLAFKRVYEEAAKRERVVPIEAEEITLEDRVIEIKKMVAGRSDGVPFEDLFLRKTRLEVVVTFLAILELAKQRFIRLTQGRRFGSILIFAAKIYGSSNE</sequence>
<dbReference type="Gene3D" id="1.10.10.580">
    <property type="entry name" value="Structural maintenance of chromosome 1. Chain E"/>
    <property type="match status" value="1"/>
</dbReference>
<organism evidence="3 4">
    <name type="scientific">candidate division WOR-1 bacterium DG_54_3</name>
    <dbReference type="NCBI Taxonomy" id="1703775"/>
    <lineage>
        <taxon>Bacteria</taxon>
        <taxon>Bacillati</taxon>
        <taxon>Saganbacteria</taxon>
    </lineage>
</organism>
<dbReference type="Pfam" id="PF02616">
    <property type="entry name" value="SMC_ScpA"/>
    <property type="match status" value="1"/>
</dbReference>
<dbReference type="PATRIC" id="fig|1703775.3.peg.1066"/>
<dbReference type="InterPro" id="IPR003768">
    <property type="entry name" value="ScpA"/>
</dbReference>
<dbReference type="AlphaFoldDB" id="A0A0S7XRQ1"/>
<dbReference type="Proteomes" id="UP000051861">
    <property type="component" value="Unassembled WGS sequence"/>
</dbReference>
<dbReference type="PANTHER" id="PTHR33969:SF2">
    <property type="entry name" value="SEGREGATION AND CONDENSATION PROTEIN A"/>
    <property type="match status" value="1"/>
</dbReference>
<dbReference type="EMBL" id="LIZX01000132">
    <property type="protein sequence ID" value="KPJ65154.1"/>
    <property type="molecule type" value="Genomic_DNA"/>
</dbReference>
<accession>A0A0S7XRQ1</accession>
<protein>
    <recommendedName>
        <fullName evidence="2">Segregation and condensation protein A</fullName>
    </recommendedName>
</protein>
<keyword evidence="1" id="KW-0159">Chromosome partition</keyword>
<reference evidence="3 4" key="1">
    <citation type="journal article" date="2015" name="Microbiome">
        <title>Genomic resolution of linkages in carbon, nitrogen, and sulfur cycling among widespread estuary sediment bacteria.</title>
        <authorList>
            <person name="Baker B.J."/>
            <person name="Lazar C.S."/>
            <person name="Teske A.P."/>
            <person name="Dick G.J."/>
        </authorList>
    </citation>
    <scope>NUCLEOTIDE SEQUENCE [LARGE SCALE GENOMIC DNA]</scope>
    <source>
        <strain evidence="3">DG_54_3</strain>
    </source>
</reference>
<evidence type="ECO:0000313" key="3">
    <source>
        <dbReference type="EMBL" id="KPJ65154.1"/>
    </source>
</evidence>
<comment type="caution">
    <text evidence="3">The sequence shown here is derived from an EMBL/GenBank/DDBJ whole genome shotgun (WGS) entry which is preliminary data.</text>
</comment>
<dbReference type="InterPro" id="IPR023093">
    <property type="entry name" value="ScpA-like_C"/>
</dbReference>
<evidence type="ECO:0000256" key="2">
    <source>
        <dbReference type="ARBA" id="ARBA00044777"/>
    </source>
</evidence>
<name>A0A0S7XRQ1_UNCSA</name>
<evidence type="ECO:0000313" key="4">
    <source>
        <dbReference type="Proteomes" id="UP000051861"/>
    </source>
</evidence>
<proteinExistence type="predicted"/>
<dbReference type="Gene3D" id="6.10.250.2410">
    <property type="match status" value="1"/>
</dbReference>
<dbReference type="GO" id="GO:0007059">
    <property type="term" value="P:chromosome segregation"/>
    <property type="evidence" value="ECO:0007669"/>
    <property type="project" value="UniProtKB-KW"/>
</dbReference>